<organism evidence="1 2">
    <name type="scientific">Shimia gijangensis</name>
    <dbReference type="NCBI Taxonomy" id="1470563"/>
    <lineage>
        <taxon>Bacteria</taxon>
        <taxon>Pseudomonadati</taxon>
        <taxon>Pseudomonadota</taxon>
        <taxon>Alphaproteobacteria</taxon>
        <taxon>Rhodobacterales</taxon>
        <taxon>Roseobacteraceae</taxon>
    </lineage>
</organism>
<evidence type="ECO:0000313" key="1">
    <source>
        <dbReference type="EMBL" id="SHK32495.1"/>
    </source>
</evidence>
<dbReference type="Proteomes" id="UP000183982">
    <property type="component" value="Unassembled WGS sequence"/>
</dbReference>
<keyword evidence="2" id="KW-1185">Reference proteome</keyword>
<sequence length="68" mass="7487">MSSALETLRREAFESLLRSVSIPQSEMDIRAHCLRYLDTIGTYGLKPSPEAAAIIEANKDILASGEYS</sequence>
<accession>A0A1M6RJ48</accession>
<proteinExistence type="predicted"/>
<dbReference type="EMBL" id="FQZQ01000025">
    <property type="protein sequence ID" value="SHK32495.1"/>
    <property type="molecule type" value="Genomic_DNA"/>
</dbReference>
<evidence type="ECO:0000313" key="2">
    <source>
        <dbReference type="Proteomes" id="UP000183982"/>
    </source>
</evidence>
<name>A0A1M6RJ48_9RHOB</name>
<gene>
    <name evidence="1" type="ORF">SAMN05444000_12555</name>
</gene>
<dbReference type="AlphaFoldDB" id="A0A1M6RJ48"/>
<protein>
    <submittedName>
        <fullName evidence="1">Uncharacterized protein</fullName>
    </submittedName>
</protein>
<reference evidence="2" key="1">
    <citation type="submission" date="2016-11" db="EMBL/GenBank/DDBJ databases">
        <authorList>
            <person name="Varghese N."/>
            <person name="Submissions S."/>
        </authorList>
    </citation>
    <scope>NUCLEOTIDE SEQUENCE [LARGE SCALE GENOMIC DNA]</scope>
    <source>
        <strain evidence="2">DSM 100564</strain>
    </source>
</reference>